<dbReference type="InterPro" id="IPR035940">
    <property type="entry name" value="CAP_sf"/>
</dbReference>
<dbReference type="WBParaSite" id="TCNE_0000143501-mRNA-1">
    <property type="protein sequence ID" value="TCNE_0000143501-mRNA-1"/>
    <property type="gene ID" value="TCNE_0000143501"/>
</dbReference>
<feature type="domain" description="SCP" evidence="2">
    <location>
        <begin position="4"/>
        <end position="167"/>
    </location>
</feature>
<dbReference type="GO" id="GO:0005576">
    <property type="term" value="C:extracellular region"/>
    <property type="evidence" value="ECO:0007669"/>
    <property type="project" value="InterPro"/>
</dbReference>
<sequence length="434" mass="48554">MKPEYRATILKSHNDYRATLAQGIAETPNGYARRAKNLYKLTYDCNLESKAQEWASRCVYEHSPNHWRNDAGENLWTSFATYPLPINGESMTGATKYWWGELKKYGIIDSSYKYSGAMYPIGHWTQMAWSNTTRVGCGVADCPWMNSGWQYNIYVVCHYSEAGNYRGHQIYEFGDGCRRDSDCTLFSGSKCETQTGLCLKPGQITEGRPQPRPQPTEAPKPNTKLTQKPNPNPRPEETCVSRVMTPQLRGYVLKTHNGLRSDLANGRVANKRSGKNIYKLKYDCDLEARAQEWADRCDIDSAPKGNMYYDASGTKPKTAAEALKTALKNWWQGIEKNDLGDNTFTSNTPAGLLAASQMAWGSTTKVGCGVAMDCNIYYQGRYYSGVVVVCQYSEKGNIFGQKIYEVGDPCKRNSDCTTFPGSKCAINQGICVAP</sequence>
<gene>
    <name evidence="3" type="ORF">TCNE_LOCUS1436</name>
</gene>
<feature type="region of interest" description="Disordered" evidence="1">
    <location>
        <begin position="202"/>
        <end position="238"/>
    </location>
</feature>
<dbReference type="PANTHER" id="PTHR10334">
    <property type="entry name" value="CYSTEINE-RICH SECRETORY PROTEIN-RELATED"/>
    <property type="match status" value="1"/>
</dbReference>
<dbReference type="Proteomes" id="UP000050794">
    <property type="component" value="Unassembled WGS sequence"/>
</dbReference>
<dbReference type="SUPFAM" id="SSF55797">
    <property type="entry name" value="PR-1-like"/>
    <property type="match status" value="2"/>
</dbReference>
<feature type="domain" description="SCP" evidence="2">
    <location>
        <begin position="247"/>
        <end position="400"/>
    </location>
</feature>
<dbReference type="SMART" id="SM00198">
    <property type="entry name" value="SCP"/>
    <property type="match status" value="2"/>
</dbReference>
<dbReference type="Pfam" id="PF00188">
    <property type="entry name" value="CAP"/>
    <property type="match status" value="2"/>
</dbReference>
<organism evidence="4 5">
    <name type="scientific">Toxocara canis</name>
    <name type="common">Canine roundworm</name>
    <dbReference type="NCBI Taxonomy" id="6265"/>
    <lineage>
        <taxon>Eukaryota</taxon>
        <taxon>Metazoa</taxon>
        <taxon>Ecdysozoa</taxon>
        <taxon>Nematoda</taxon>
        <taxon>Chromadorea</taxon>
        <taxon>Rhabditida</taxon>
        <taxon>Spirurina</taxon>
        <taxon>Ascaridomorpha</taxon>
        <taxon>Ascaridoidea</taxon>
        <taxon>Toxocaridae</taxon>
        <taxon>Toxocara</taxon>
    </lineage>
</organism>
<evidence type="ECO:0000313" key="5">
    <source>
        <dbReference type="WBParaSite" id="TCNE_0000143501-mRNA-1"/>
    </source>
</evidence>
<evidence type="ECO:0000256" key="1">
    <source>
        <dbReference type="SAM" id="MobiDB-lite"/>
    </source>
</evidence>
<dbReference type="InterPro" id="IPR002413">
    <property type="entry name" value="V5_allergen-like"/>
</dbReference>
<dbReference type="PROSITE" id="PS01009">
    <property type="entry name" value="CRISP_1"/>
    <property type="match status" value="1"/>
</dbReference>
<keyword evidence="4" id="KW-1185">Reference proteome</keyword>
<dbReference type="InterPro" id="IPR018244">
    <property type="entry name" value="Allrgn_V5/Tpx1_CS"/>
</dbReference>
<evidence type="ECO:0000313" key="4">
    <source>
        <dbReference type="Proteomes" id="UP000050794"/>
    </source>
</evidence>
<name>A0A183TYW6_TOXCA</name>
<dbReference type="AlphaFoldDB" id="A0A183TYW6"/>
<dbReference type="EMBL" id="UYWY01001075">
    <property type="protein sequence ID" value="VDM26166.1"/>
    <property type="molecule type" value="Genomic_DNA"/>
</dbReference>
<dbReference type="PRINTS" id="PR00838">
    <property type="entry name" value="V5ALLERGEN"/>
</dbReference>
<dbReference type="Gene3D" id="3.40.33.10">
    <property type="entry name" value="CAP"/>
    <property type="match status" value="2"/>
</dbReference>
<reference evidence="5" key="1">
    <citation type="submission" date="2016-06" db="UniProtKB">
        <authorList>
            <consortium name="WormBaseParasite"/>
        </authorList>
    </citation>
    <scope>IDENTIFICATION</scope>
</reference>
<proteinExistence type="predicted"/>
<reference evidence="3 4" key="2">
    <citation type="submission" date="2018-11" db="EMBL/GenBank/DDBJ databases">
        <authorList>
            <consortium name="Pathogen Informatics"/>
        </authorList>
    </citation>
    <scope>NUCLEOTIDE SEQUENCE [LARGE SCALE GENOMIC DNA]</scope>
</reference>
<dbReference type="InterPro" id="IPR014044">
    <property type="entry name" value="CAP_dom"/>
</dbReference>
<accession>A0A183TYW6</accession>
<evidence type="ECO:0000313" key="3">
    <source>
        <dbReference type="EMBL" id="VDM26166.1"/>
    </source>
</evidence>
<evidence type="ECO:0000259" key="2">
    <source>
        <dbReference type="SMART" id="SM00198"/>
    </source>
</evidence>
<dbReference type="PRINTS" id="PR00837">
    <property type="entry name" value="V5TPXLIKE"/>
</dbReference>
<dbReference type="InterPro" id="IPR001283">
    <property type="entry name" value="CRISP-related"/>
</dbReference>
<protein>
    <submittedName>
        <fullName evidence="5">SCP domain-containing protein</fullName>
    </submittedName>
</protein>
<dbReference type="CDD" id="cd05380">
    <property type="entry name" value="CAP_euk"/>
    <property type="match status" value="2"/>
</dbReference>